<gene>
    <name evidence="2" type="ORF">DI533_00535</name>
</gene>
<evidence type="ECO:0000313" key="3">
    <source>
        <dbReference type="Proteomes" id="UP000248975"/>
    </source>
</evidence>
<comment type="caution">
    <text evidence="2">The sequence shown here is derived from an EMBL/GenBank/DDBJ whole genome shotgun (WGS) entry which is preliminary data.</text>
</comment>
<reference evidence="2 3" key="1">
    <citation type="submission" date="2017-08" db="EMBL/GenBank/DDBJ databases">
        <title>Infants hospitalized years apart are colonized by the same room-sourced microbial strains.</title>
        <authorList>
            <person name="Brooks B."/>
            <person name="Olm M.R."/>
            <person name="Firek B.A."/>
            <person name="Baker R."/>
            <person name="Thomas B.C."/>
            <person name="Morowitz M.J."/>
            <person name="Banfield J.F."/>
        </authorList>
    </citation>
    <scope>NUCLEOTIDE SEQUENCE [LARGE SCALE GENOMIC DNA]</scope>
    <source>
        <strain evidence="2">S2_003_000_R2_11</strain>
    </source>
</reference>
<sequence>MALPMVPTTAEIEQREMLREQPHQGRKEQDMHRELEQSQGAIAMTTPTDAGFHEVMSDHREQDVEQAISDMIDALCTHMAMTPPSAVYALQLVSCRMLAHWNIDATIKNLRATARFMQGDLKYAALSKEQGKLFDQIAAGWERKEGAQNDV</sequence>
<dbReference type="Proteomes" id="UP000248975">
    <property type="component" value="Unassembled WGS sequence"/>
</dbReference>
<evidence type="ECO:0000313" key="2">
    <source>
        <dbReference type="EMBL" id="PZQ99229.1"/>
    </source>
</evidence>
<proteinExistence type="predicted"/>
<name>A0A2W5SB53_CERSP</name>
<accession>A0A2W5SB53</accession>
<evidence type="ECO:0000256" key="1">
    <source>
        <dbReference type="SAM" id="MobiDB-lite"/>
    </source>
</evidence>
<dbReference type="EMBL" id="QFQS01000001">
    <property type="protein sequence ID" value="PZQ99229.1"/>
    <property type="molecule type" value="Genomic_DNA"/>
</dbReference>
<dbReference type="AlphaFoldDB" id="A0A2W5SB53"/>
<protein>
    <submittedName>
        <fullName evidence="2">Uncharacterized protein</fullName>
    </submittedName>
</protein>
<organism evidence="2 3">
    <name type="scientific">Cereibacter sphaeroides</name>
    <name type="common">Rhodobacter sphaeroides</name>
    <dbReference type="NCBI Taxonomy" id="1063"/>
    <lineage>
        <taxon>Bacteria</taxon>
        <taxon>Pseudomonadati</taxon>
        <taxon>Pseudomonadota</taxon>
        <taxon>Alphaproteobacteria</taxon>
        <taxon>Rhodobacterales</taxon>
        <taxon>Paracoccaceae</taxon>
        <taxon>Cereibacter</taxon>
    </lineage>
</organism>
<feature type="region of interest" description="Disordered" evidence="1">
    <location>
        <begin position="16"/>
        <end position="35"/>
    </location>
</feature>